<dbReference type="Proteomes" id="UP000472271">
    <property type="component" value="Chromosome 17"/>
</dbReference>
<gene>
    <name evidence="11" type="primary">LOC115436737</name>
</gene>
<feature type="domain" description="SPX" evidence="10">
    <location>
        <begin position="1"/>
        <end position="177"/>
    </location>
</feature>
<evidence type="ECO:0000256" key="1">
    <source>
        <dbReference type="ARBA" id="ARBA00004141"/>
    </source>
</evidence>
<dbReference type="CDD" id="cd14477">
    <property type="entry name" value="SPX_XPR1_like"/>
    <property type="match status" value="1"/>
</dbReference>
<dbReference type="InterPro" id="IPR004331">
    <property type="entry name" value="SPX_dom"/>
</dbReference>
<dbReference type="InterPro" id="IPR004342">
    <property type="entry name" value="EXS_C"/>
</dbReference>
<dbReference type="GO" id="GO:0005886">
    <property type="term" value="C:plasma membrane"/>
    <property type="evidence" value="ECO:0007669"/>
    <property type="project" value="TreeGrafter"/>
</dbReference>
<feature type="transmembrane region" description="Helical" evidence="8">
    <location>
        <begin position="270"/>
        <end position="291"/>
    </location>
</feature>
<name>A0A673BDV2_9TELE</name>
<dbReference type="Pfam" id="PF03124">
    <property type="entry name" value="EXS"/>
    <property type="match status" value="1"/>
</dbReference>
<reference evidence="11" key="1">
    <citation type="submission" date="2019-06" db="EMBL/GenBank/DDBJ databases">
        <authorList>
            <consortium name="Wellcome Sanger Institute Data Sharing"/>
        </authorList>
    </citation>
    <scope>NUCLEOTIDE SEQUENCE [LARGE SCALE GENOMIC DNA]</scope>
</reference>
<dbReference type="PROSITE" id="PS51382">
    <property type="entry name" value="SPX"/>
    <property type="match status" value="1"/>
</dbReference>
<evidence type="ECO:0000256" key="4">
    <source>
        <dbReference type="ARBA" id="ARBA00022989"/>
    </source>
</evidence>
<dbReference type="Pfam" id="PF03105">
    <property type="entry name" value="SPX"/>
    <property type="match status" value="3"/>
</dbReference>
<comment type="similarity">
    <text evidence="2">Belongs to the SYG1 (TC 2.A.94) family.</text>
</comment>
<evidence type="ECO:0000256" key="8">
    <source>
        <dbReference type="SAM" id="Phobius"/>
    </source>
</evidence>
<keyword evidence="5 8" id="KW-0472">Membrane</keyword>
<keyword evidence="3 8" id="KW-0812">Transmembrane</keyword>
<reference evidence="11" key="2">
    <citation type="submission" date="2025-08" db="UniProtKB">
        <authorList>
            <consortium name="Ensembl"/>
        </authorList>
    </citation>
    <scope>IDENTIFICATION</scope>
</reference>
<evidence type="ECO:0000256" key="5">
    <source>
        <dbReference type="ARBA" id="ARBA00023136"/>
    </source>
</evidence>
<evidence type="ECO:0000256" key="3">
    <source>
        <dbReference type="ARBA" id="ARBA00022692"/>
    </source>
</evidence>
<dbReference type="GO" id="GO:0005794">
    <property type="term" value="C:Golgi apparatus"/>
    <property type="evidence" value="ECO:0007669"/>
    <property type="project" value="TreeGrafter"/>
</dbReference>
<accession>A0A673BDV2</accession>
<proteinExistence type="inferred from homology"/>
<evidence type="ECO:0000313" key="11">
    <source>
        <dbReference type="Ensembl" id="ENSSORP00005038568.1"/>
    </source>
</evidence>
<feature type="coiled-coil region" evidence="6">
    <location>
        <begin position="70"/>
        <end position="97"/>
    </location>
</feature>
<dbReference type="GO" id="GO:0016036">
    <property type="term" value="P:cellular response to phosphate starvation"/>
    <property type="evidence" value="ECO:0007669"/>
    <property type="project" value="TreeGrafter"/>
</dbReference>
<organism evidence="11 12">
    <name type="scientific">Sphaeramia orbicularis</name>
    <name type="common">orbiculate cardinalfish</name>
    <dbReference type="NCBI Taxonomy" id="375764"/>
    <lineage>
        <taxon>Eukaryota</taxon>
        <taxon>Metazoa</taxon>
        <taxon>Chordata</taxon>
        <taxon>Craniata</taxon>
        <taxon>Vertebrata</taxon>
        <taxon>Euteleostomi</taxon>
        <taxon>Actinopterygii</taxon>
        <taxon>Neopterygii</taxon>
        <taxon>Teleostei</taxon>
        <taxon>Neoteleostei</taxon>
        <taxon>Acanthomorphata</taxon>
        <taxon>Gobiaria</taxon>
        <taxon>Kurtiformes</taxon>
        <taxon>Apogonoidei</taxon>
        <taxon>Apogonidae</taxon>
        <taxon>Apogoninae</taxon>
        <taxon>Sphaeramia</taxon>
    </lineage>
</organism>
<dbReference type="Ensembl" id="ENSSORT00005039561.1">
    <property type="protein sequence ID" value="ENSSORP00005038568.1"/>
    <property type="gene ID" value="ENSSORG00005018010.1"/>
</dbReference>
<evidence type="ECO:0000256" key="6">
    <source>
        <dbReference type="SAM" id="Coils"/>
    </source>
</evidence>
<feature type="transmembrane region" description="Helical" evidence="8">
    <location>
        <begin position="237"/>
        <end position="258"/>
    </location>
</feature>
<protein>
    <submittedName>
        <fullName evidence="11">Xenotropic and polytropic retrovirus receptor 1b</fullName>
    </submittedName>
</protein>
<dbReference type="PANTHER" id="PTHR10783:SF135">
    <property type="entry name" value="XENOTROPIC AND POLYTROPIC RETROVIRUS RECEPTOR 1 HOMOLOG"/>
    <property type="match status" value="1"/>
</dbReference>
<feature type="transmembrane region" description="Helical" evidence="8">
    <location>
        <begin position="339"/>
        <end position="359"/>
    </location>
</feature>
<dbReference type="AlphaFoldDB" id="A0A673BDV2"/>
<keyword evidence="4 8" id="KW-1133">Transmembrane helix</keyword>
<evidence type="ECO:0000259" key="9">
    <source>
        <dbReference type="PROSITE" id="PS51380"/>
    </source>
</evidence>
<reference evidence="11" key="3">
    <citation type="submission" date="2025-09" db="UniProtKB">
        <authorList>
            <consortium name="Ensembl"/>
        </authorList>
    </citation>
    <scope>IDENTIFICATION</scope>
</reference>
<dbReference type="PROSITE" id="PS51380">
    <property type="entry name" value="EXS"/>
    <property type="match status" value="1"/>
</dbReference>
<sequence length="677" mass="78773">MKFTEHLSAHITPEWRKQYIQYEAFKEMLYAAQDQAPSIEVTDEDTVKRYYAKFEEKFFQTCEKELAKINTFYSEKLAEAQRRFATLQNELQSSLDAQRESAANGRGLRRRKTVFALSQQERCKHRNIKDLQLAFSEFYLSLILLQNYQNLNFTGFRKILKKHDKILETSRGADWRVVHVEVAPFYTCKKITQLISETEALVTTELEGGDRQKAMKRLRVPPLGAAQPAPAWTTFRVGLYCGVFLVLVVTVVITGAVVIRSDDVWPMVRIYRGGFLLIEFLFLLGINTYGWRQAGVNHVLIFELNPRNNLSHQHLFEIAGLLGVLWCVSLLSCLFSDSILVPMQVNPLALYGFFLLFLINPFKTCYYKSRFWLLKLLFRVVTAPFHRVGFADFWLADQLNSLVVVLMDLEYMICFYSFELDWKKHDGLISSEGSEGRRTLIISITMCIHCILCRRYRDTKRAFPHLVNAGKYSTSFFVITFAALYSTHKAQIFFYLYISCLVVSSCYTLVWDLKMDWGLFDRNAGENTFLREEIVYPHKAYYYSAIVEDVLLRFSWTLTVTLSTLSSYHGISDILATILAPMEVFRRFVWNFFRLENEHLNNCGEFRAVRDISVAPLNADDQTLLEQMMDQEDGVRNRQGKKSWKRSYSMSLRRPRLASQSKTRDTKVLIEDTDDDS</sequence>
<comment type="subcellular location">
    <subcellularLocation>
        <location evidence="1">Membrane</location>
        <topology evidence="1">Multi-pass membrane protein</topology>
    </subcellularLocation>
</comment>
<feature type="domain" description="EXS" evidence="9">
    <location>
        <begin position="428"/>
        <end position="626"/>
    </location>
</feature>
<feature type="transmembrane region" description="Helical" evidence="8">
    <location>
        <begin position="311"/>
        <end position="332"/>
    </location>
</feature>
<evidence type="ECO:0000259" key="10">
    <source>
        <dbReference type="PROSITE" id="PS51382"/>
    </source>
</evidence>
<keyword evidence="12" id="KW-1185">Reference proteome</keyword>
<evidence type="ECO:0000313" key="12">
    <source>
        <dbReference type="Proteomes" id="UP000472271"/>
    </source>
</evidence>
<evidence type="ECO:0000256" key="2">
    <source>
        <dbReference type="ARBA" id="ARBA00009665"/>
    </source>
</evidence>
<dbReference type="GO" id="GO:0000822">
    <property type="term" value="F:inositol hexakisphosphate binding"/>
    <property type="evidence" value="ECO:0007669"/>
    <property type="project" value="TreeGrafter"/>
</dbReference>
<keyword evidence="6" id="KW-0175">Coiled coil</keyword>
<evidence type="ECO:0000256" key="7">
    <source>
        <dbReference type="SAM" id="MobiDB-lite"/>
    </source>
</evidence>
<feature type="region of interest" description="Disordered" evidence="7">
    <location>
        <begin position="632"/>
        <end position="677"/>
    </location>
</feature>
<dbReference type="GO" id="GO:0006817">
    <property type="term" value="P:phosphate ion transport"/>
    <property type="evidence" value="ECO:0007669"/>
    <property type="project" value="TreeGrafter"/>
</dbReference>
<feature type="transmembrane region" description="Helical" evidence="8">
    <location>
        <begin position="492"/>
        <end position="513"/>
    </location>
</feature>
<dbReference type="PANTHER" id="PTHR10783">
    <property type="entry name" value="XENOTROPIC AND POLYTROPIC RETROVIRUS RECEPTOR 1-RELATED"/>
    <property type="match status" value="1"/>
</dbReference>